<dbReference type="PANTHER" id="PTHR13386:SF1">
    <property type="entry name" value="HISTONE PARYLATION FACTOR 1"/>
    <property type="match status" value="1"/>
</dbReference>
<keyword evidence="4" id="KW-0158">Chromosome</keyword>
<evidence type="ECO:0000256" key="1">
    <source>
        <dbReference type="ARBA" id="ARBA00004123"/>
    </source>
</evidence>
<comment type="caution">
    <text evidence="6">The sequence shown here is derived from an EMBL/GenBank/DDBJ whole genome shotgun (WGS) entry which is preliminary data.</text>
</comment>
<evidence type="ECO:0000256" key="2">
    <source>
        <dbReference type="ARBA" id="ARBA00004286"/>
    </source>
</evidence>
<evidence type="ECO:0000313" key="6">
    <source>
        <dbReference type="EMBL" id="CAJ0933560.1"/>
    </source>
</evidence>
<sequence length="396" mass="44392">MVESLPWSQLLRVRRIVSSDSLIDLRLNEMCQKFLARGYPKEDLDTFKTKALSKGRDELLTPKVAIESDKRIPFVTAFNGLSGQISDYMPAQGNLALCRHVLRRTENELQSNIAASGQGKDALNSSLGLQLVGPYDILSRKHKEAKSAINYNLHWRYFYDPPEFQTIIVGDSKTQYHIGYYRDSPEELPAFLGSNDAVKGCLITATGDNVFSAVNQFAVKKLKEISDKKAAKLVKDLVEKLIAAASDLGYSLEQKTASMKQRDKKVVTKSFHGAGLVVPVDKKTDVGYRELSETDGNLKKICKAIVEASDDEKRMKAFAPIQEMITFVQFANDECDYGMGYELGIDLFCYGSHYFHKVAGQLLPLAYKLLKRDLFAEIIEAHLANRSKENVNRLAT</sequence>
<accession>A0ABN9L5E2</accession>
<evidence type="ECO:0008006" key="8">
    <source>
        <dbReference type="Google" id="ProtNLM"/>
    </source>
</evidence>
<comment type="similarity">
    <text evidence="3">Belongs to the HPF1 family.</text>
</comment>
<comment type="subcellular location">
    <subcellularLocation>
        <location evidence="2">Chromosome</location>
    </subcellularLocation>
    <subcellularLocation>
        <location evidence="1">Nucleus</location>
    </subcellularLocation>
</comment>
<reference evidence="6" key="1">
    <citation type="submission" date="2023-07" db="EMBL/GenBank/DDBJ databases">
        <authorList>
            <person name="Stuckert A."/>
        </authorList>
    </citation>
    <scope>NUCLEOTIDE SEQUENCE</scope>
</reference>
<evidence type="ECO:0000256" key="4">
    <source>
        <dbReference type="ARBA" id="ARBA00022454"/>
    </source>
</evidence>
<dbReference type="Pfam" id="PF10228">
    <property type="entry name" value="HPF1"/>
    <property type="match status" value="1"/>
</dbReference>
<gene>
    <name evidence="6" type="ORF">RIMI_LOCUS5582718</name>
</gene>
<evidence type="ECO:0000256" key="3">
    <source>
        <dbReference type="ARBA" id="ARBA00010803"/>
    </source>
</evidence>
<dbReference type="Proteomes" id="UP001176940">
    <property type="component" value="Unassembled WGS sequence"/>
</dbReference>
<evidence type="ECO:0000256" key="5">
    <source>
        <dbReference type="ARBA" id="ARBA00023242"/>
    </source>
</evidence>
<organism evidence="6 7">
    <name type="scientific">Ranitomeya imitator</name>
    <name type="common">mimic poison frog</name>
    <dbReference type="NCBI Taxonomy" id="111125"/>
    <lineage>
        <taxon>Eukaryota</taxon>
        <taxon>Metazoa</taxon>
        <taxon>Chordata</taxon>
        <taxon>Craniata</taxon>
        <taxon>Vertebrata</taxon>
        <taxon>Euteleostomi</taxon>
        <taxon>Amphibia</taxon>
        <taxon>Batrachia</taxon>
        <taxon>Anura</taxon>
        <taxon>Neobatrachia</taxon>
        <taxon>Hyloidea</taxon>
        <taxon>Dendrobatidae</taxon>
        <taxon>Dendrobatinae</taxon>
        <taxon>Ranitomeya</taxon>
    </lineage>
</organism>
<name>A0ABN9L5E2_9NEOB</name>
<dbReference type="PANTHER" id="PTHR13386">
    <property type="entry name" value="HISTONE PARYLATION FACTOR 1"/>
    <property type="match status" value="1"/>
</dbReference>
<keyword evidence="5" id="KW-0539">Nucleus</keyword>
<protein>
    <recommendedName>
        <fullName evidence="8">Histone PARylation factor 1</fullName>
    </recommendedName>
</protein>
<keyword evidence="7" id="KW-1185">Reference proteome</keyword>
<proteinExistence type="inferred from homology"/>
<dbReference type="InterPro" id="IPR019361">
    <property type="entry name" value="HPF1"/>
</dbReference>
<dbReference type="EMBL" id="CAUEEQ010009616">
    <property type="protein sequence ID" value="CAJ0933560.1"/>
    <property type="molecule type" value="Genomic_DNA"/>
</dbReference>
<evidence type="ECO:0000313" key="7">
    <source>
        <dbReference type="Proteomes" id="UP001176940"/>
    </source>
</evidence>